<proteinExistence type="predicted"/>
<sequence>MEKSLYSRNFEVNYYEIKENIWRATSHLRDDQHDIEVIVDVSVPDMVILDAKLELLRYPIKECILIKDKIKELIGVNIFSEFHSKCEKLFYGDMGCGNVRMLLGVSVPGIIYSYFPHQIKIGNMTENQWWDFCKQKLSNACIAHTLMSNKD</sequence>
<reference evidence="1 2" key="1">
    <citation type="submission" date="2016-11" db="EMBL/GenBank/DDBJ databases">
        <authorList>
            <person name="Jaros S."/>
            <person name="Januszkiewicz K."/>
            <person name="Wedrychowicz H."/>
        </authorList>
    </citation>
    <scope>NUCLEOTIDE SEQUENCE [LARGE SCALE GENOMIC DNA]</scope>
    <source>
        <strain evidence="1 2">DSM 21758</strain>
    </source>
</reference>
<dbReference type="InterPro" id="IPR021312">
    <property type="entry name" value="DUF2889"/>
</dbReference>
<keyword evidence="2" id="KW-1185">Reference proteome</keyword>
<dbReference type="RefSeq" id="WP_072986547.1">
    <property type="nucleotide sequence ID" value="NZ_FQZB01000008.1"/>
</dbReference>
<dbReference type="Proteomes" id="UP000184310">
    <property type="component" value="Unassembled WGS sequence"/>
</dbReference>
<dbReference type="EMBL" id="FQZB01000008">
    <property type="protein sequence ID" value="SHJ44178.1"/>
    <property type="molecule type" value="Genomic_DNA"/>
</dbReference>
<evidence type="ECO:0000313" key="2">
    <source>
        <dbReference type="Proteomes" id="UP000184310"/>
    </source>
</evidence>
<dbReference type="OrthoDB" id="1900222at2"/>
<name>A0A1M6JBT0_9CLOT</name>
<gene>
    <name evidence="1" type="ORF">SAMN02745163_01980</name>
</gene>
<dbReference type="Pfam" id="PF11136">
    <property type="entry name" value="DUF2889"/>
    <property type="match status" value="1"/>
</dbReference>
<accession>A0A1M6JBT0</accession>
<organism evidence="1 2">
    <name type="scientific">Clostridium cavendishii DSM 21758</name>
    <dbReference type="NCBI Taxonomy" id="1121302"/>
    <lineage>
        <taxon>Bacteria</taxon>
        <taxon>Bacillati</taxon>
        <taxon>Bacillota</taxon>
        <taxon>Clostridia</taxon>
        <taxon>Eubacteriales</taxon>
        <taxon>Clostridiaceae</taxon>
        <taxon>Clostridium</taxon>
    </lineage>
</organism>
<protein>
    <recommendedName>
        <fullName evidence="3">DUF2889 domain-containing protein</fullName>
    </recommendedName>
</protein>
<evidence type="ECO:0000313" key="1">
    <source>
        <dbReference type="EMBL" id="SHJ44178.1"/>
    </source>
</evidence>
<evidence type="ECO:0008006" key="3">
    <source>
        <dbReference type="Google" id="ProtNLM"/>
    </source>
</evidence>
<dbReference type="AlphaFoldDB" id="A0A1M6JBT0"/>